<gene>
    <name evidence="9" type="primary">mccF_2</name>
    <name evidence="9" type="ORF">PAECIP111892_01327</name>
</gene>
<evidence type="ECO:0000313" key="9">
    <source>
        <dbReference type="EMBL" id="CAH1193824.1"/>
    </source>
</evidence>
<evidence type="ECO:0000259" key="7">
    <source>
        <dbReference type="Pfam" id="PF02016"/>
    </source>
</evidence>
<feature type="region of interest" description="Disordered" evidence="6">
    <location>
        <begin position="158"/>
        <end position="177"/>
    </location>
</feature>
<keyword evidence="10" id="KW-1185">Reference proteome</keyword>
<dbReference type="InterPro" id="IPR040921">
    <property type="entry name" value="Peptidase_S66C"/>
</dbReference>
<keyword evidence="3" id="KW-0645">Protease</keyword>
<dbReference type="InterPro" id="IPR029062">
    <property type="entry name" value="Class_I_gatase-like"/>
</dbReference>
<dbReference type="PANTHER" id="PTHR30237:SF2">
    <property type="entry name" value="MUREIN TETRAPEPTIDE CARBOXYPEPTIDASE"/>
    <property type="match status" value="1"/>
</dbReference>
<keyword evidence="4" id="KW-0378">Hydrolase</keyword>
<evidence type="ECO:0000256" key="6">
    <source>
        <dbReference type="SAM" id="MobiDB-lite"/>
    </source>
</evidence>
<evidence type="ECO:0000313" key="10">
    <source>
        <dbReference type="Proteomes" id="UP000838324"/>
    </source>
</evidence>
<proteinExistence type="inferred from homology"/>
<reference evidence="9" key="1">
    <citation type="submission" date="2022-01" db="EMBL/GenBank/DDBJ databases">
        <authorList>
            <person name="Criscuolo A."/>
        </authorList>
    </citation>
    <scope>NUCLEOTIDE SEQUENCE</scope>
    <source>
        <strain evidence="9">CIP111892</strain>
    </source>
</reference>
<dbReference type="SUPFAM" id="SSF141986">
    <property type="entry name" value="LD-carboxypeptidase A C-terminal domain-like"/>
    <property type="match status" value="1"/>
</dbReference>
<dbReference type="InterPro" id="IPR040449">
    <property type="entry name" value="Peptidase_S66_N"/>
</dbReference>
<organism evidence="9 10">
    <name type="scientific">Paenibacillus auburnensis</name>
    <dbReference type="NCBI Taxonomy" id="2905649"/>
    <lineage>
        <taxon>Bacteria</taxon>
        <taxon>Bacillati</taxon>
        <taxon>Bacillota</taxon>
        <taxon>Bacilli</taxon>
        <taxon>Bacillales</taxon>
        <taxon>Paenibacillaceae</taxon>
        <taxon>Paenibacillus</taxon>
    </lineage>
</organism>
<dbReference type="Proteomes" id="UP000838324">
    <property type="component" value="Unassembled WGS sequence"/>
</dbReference>
<evidence type="ECO:0000256" key="4">
    <source>
        <dbReference type="ARBA" id="ARBA00022801"/>
    </source>
</evidence>
<dbReference type="SUPFAM" id="SSF52317">
    <property type="entry name" value="Class I glutamine amidotransferase-like"/>
    <property type="match status" value="1"/>
</dbReference>
<comment type="similarity">
    <text evidence="1">Belongs to the peptidase S66 family.</text>
</comment>
<sequence length="338" mass="37627">MITYPVLKPGAAIGVTASSFGVDELSKDIFEEAVARMQERGYQVILGQTVYKKGKAKSAPGKERGMEFNQMMQDESVDLIIPPWGGELLIEMLEFIDFDQVQGKWILGFSDISLLLLTITLRTGIATAHGPSFGDLRGQRTDETTAMWQKVLATPSGGSILQHSSQKHQGKGEPDGPSPYIFHLNTKTGWKTVSGKDEALTGRLLGGCIDIIRHIIGTPYGDVKRFNEEIIHGEPILWYLENCELNAVDVRRSLVQMRYAGWFDNCSGILFGRSGGNQPVDNYTAEDLYRDLSEELQLPVIYEMDFGHVPPQMTLINGAYAEVEVMNGQGNLKQYFRE</sequence>
<evidence type="ECO:0000256" key="5">
    <source>
        <dbReference type="ARBA" id="ARBA00022825"/>
    </source>
</evidence>
<dbReference type="InterPro" id="IPR027461">
    <property type="entry name" value="Carboxypeptidase_A_C_sf"/>
</dbReference>
<evidence type="ECO:0000259" key="8">
    <source>
        <dbReference type="Pfam" id="PF17676"/>
    </source>
</evidence>
<dbReference type="InterPro" id="IPR027478">
    <property type="entry name" value="LdcA_N"/>
</dbReference>
<dbReference type="Pfam" id="PF02016">
    <property type="entry name" value="Peptidase_S66"/>
    <property type="match status" value="1"/>
</dbReference>
<comment type="caution">
    <text evidence="9">The sequence shown here is derived from an EMBL/GenBank/DDBJ whole genome shotgun (WGS) entry which is preliminary data.</text>
</comment>
<feature type="domain" description="LD-carboxypeptidase N-terminal" evidence="7">
    <location>
        <begin position="13"/>
        <end position="130"/>
    </location>
</feature>
<dbReference type="CDD" id="cd07062">
    <property type="entry name" value="Peptidase_S66_mccF_like"/>
    <property type="match status" value="1"/>
</dbReference>
<dbReference type="PIRSF" id="PIRSF028757">
    <property type="entry name" value="LD-carboxypeptidase"/>
    <property type="match status" value="1"/>
</dbReference>
<dbReference type="EMBL" id="CAKMMG010000001">
    <property type="protein sequence ID" value="CAH1193824.1"/>
    <property type="molecule type" value="Genomic_DNA"/>
</dbReference>
<protein>
    <submittedName>
        <fullName evidence="9">Microcin C7 self-immunity protein MccF</fullName>
    </submittedName>
</protein>
<keyword evidence="5" id="KW-0720">Serine protease</keyword>
<dbReference type="Gene3D" id="3.40.50.10740">
    <property type="entry name" value="Class I glutamine amidotransferase-like"/>
    <property type="match status" value="1"/>
</dbReference>
<dbReference type="RefSeq" id="WP_236331126.1">
    <property type="nucleotide sequence ID" value="NZ_CAKMMG010000001.1"/>
</dbReference>
<evidence type="ECO:0000256" key="2">
    <source>
        <dbReference type="ARBA" id="ARBA00022645"/>
    </source>
</evidence>
<evidence type="ECO:0000256" key="3">
    <source>
        <dbReference type="ARBA" id="ARBA00022670"/>
    </source>
</evidence>
<keyword evidence="2" id="KW-0121">Carboxypeptidase</keyword>
<dbReference type="InterPro" id="IPR003507">
    <property type="entry name" value="S66_fam"/>
</dbReference>
<evidence type="ECO:0000256" key="1">
    <source>
        <dbReference type="ARBA" id="ARBA00010233"/>
    </source>
</evidence>
<feature type="domain" description="LD-carboxypeptidase C-terminal" evidence="8">
    <location>
        <begin position="201"/>
        <end position="323"/>
    </location>
</feature>
<dbReference type="PANTHER" id="PTHR30237">
    <property type="entry name" value="MURAMOYLTETRAPEPTIDE CARBOXYPEPTIDASE"/>
    <property type="match status" value="1"/>
</dbReference>
<dbReference type="Gene3D" id="3.50.30.60">
    <property type="entry name" value="LD-carboxypeptidase A C-terminal domain-like"/>
    <property type="match status" value="1"/>
</dbReference>
<name>A0ABN8G1T2_9BACL</name>
<accession>A0ABN8G1T2</accession>
<dbReference type="Pfam" id="PF17676">
    <property type="entry name" value="Peptidase_S66C"/>
    <property type="match status" value="1"/>
</dbReference>